<dbReference type="EMBL" id="AP018664">
    <property type="protein sequence ID" value="BBD96827.1"/>
    <property type="molecule type" value="Genomic_DNA"/>
</dbReference>
<gene>
    <name evidence="3" type="ORF">SAMIE_1003280</name>
</gene>
<dbReference type="Proteomes" id="UP000279959">
    <property type="component" value="Chromosome"/>
</dbReference>
<sequence length="732" mass="75366">MATMVLTAVGRALGGPIGGAIGALVGNAFDHAVLFRPKGREGRRLAELQVQTSTYGTQVPKIFGTMRVAGTVIWATDLKETRKKESAGKGRGRVTTYSYSASFAVALSARPIRAIRRIWADGNLLRGAAGDFKTELSAFRVHHGGEGQAADPLISSAVGAGQAPAHRGIAYVLFEDLALADYGNRIPSLTFEVEADAGPVPMEQVAREASGGLLGGSGLGLVAGYAAGGPDVREALMPMIEARGLALAGGEAGLRLVAAAEAADGEIGAGGLLARVNGRGVDPQQRSGGAADGVPVALSLRHYDAARDYQTGVQRVVRAGAGRQEQGIDLPEAMSADAARALAAARLHAAWSGRARMELRCGWEALAQEPGEIVTVAGVPGLWRIEEREWEAMAVRLSLRRVPGAGGAMPPGASGGAIVRQVDAPHGATSLMLADLPPLREGVASAPLIVAAASGGAGWRSAALFVMGASGEAVPAGRSAGRAVMGVTDAALAPGSVTLVDRRAVLDVTLLAEDIALSPADEAMLGQGRNLCLVGRELIQFESAVRTGTRQWRLTGLRRGLRGTEWACGAHEAGEPFLPVEEERLADPLGFAGQSVEPGAALRVAALGLGDVEPVEAVMTVAGEALIPPAPVHLTARAESGGVALRWVRRSRAGWRWSSGSDVPLAEEAERYAVRLMDGARLVRAAETAVPAWTYDTAAIAADGSAGAALTVEVAQIGTHATGRAARIAITV</sequence>
<dbReference type="Pfam" id="PF23666">
    <property type="entry name" value="Rcc01698_C"/>
    <property type="match status" value="1"/>
</dbReference>
<name>A0A494W2K4_9SPHN</name>
<dbReference type="KEGG" id="sami:SAMIE_1003280"/>
<dbReference type="AlphaFoldDB" id="A0A494W2K4"/>
<feature type="domain" description="Rcc01698-like C-terminal" evidence="2">
    <location>
        <begin position="483"/>
        <end position="577"/>
    </location>
</feature>
<protein>
    <submittedName>
        <fullName evidence="3">Uncharacterized protein</fullName>
    </submittedName>
</protein>
<organism evidence="3 4">
    <name type="scientific">Sphingobium amiense</name>
    <dbReference type="NCBI Taxonomy" id="135719"/>
    <lineage>
        <taxon>Bacteria</taxon>
        <taxon>Pseudomonadati</taxon>
        <taxon>Pseudomonadota</taxon>
        <taxon>Alphaproteobacteria</taxon>
        <taxon>Sphingomonadales</taxon>
        <taxon>Sphingomonadaceae</taxon>
        <taxon>Sphingobium</taxon>
    </lineage>
</organism>
<keyword evidence="4" id="KW-1185">Reference proteome</keyword>
<evidence type="ECO:0000259" key="2">
    <source>
        <dbReference type="Pfam" id="PF23666"/>
    </source>
</evidence>
<evidence type="ECO:0000313" key="4">
    <source>
        <dbReference type="Proteomes" id="UP000279959"/>
    </source>
</evidence>
<dbReference type="Pfam" id="PF13550">
    <property type="entry name" value="Phage-tail_3"/>
    <property type="match status" value="1"/>
</dbReference>
<proteinExistence type="predicted"/>
<accession>A0A494W2K4</accession>
<evidence type="ECO:0000259" key="1">
    <source>
        <dbReference type="Pfam" id="PF13550"/>
    </source>
</evidence>
<reference evidence="3 4" key="1">
    <citation type="submission" date="2018-05" db="EMBL/GenBank/DDBJ databases">
        <title>Complete Genome Sequence of the Nonylphenol-Degrading Bacterium Sphingobium amiense DSM 16289T.</title>
        <authorList>
            <person name="Ootsuka M."/>
            <person name="Nishizawa T."/>
            <person name="Ohta H."/>
        </authorList>
    </citation>
    <scope>NUCLEOTIDE SEQUENCE [LARGE SCALE GENOMIC DNA]</scope>
    <source>
        <strain evidence="3 4">DSM 16289</strain>
    </source>
</reference>
<dbReference type="RefSeq" id="WP_066698280.1">
    <property type="nucleotide sequence ID" value="NZ_AP018664.1"/>
</dbReference>
<feature type="domain" description="Tip attachment protein J" evidence="1">
    <location>
        <begin position="231"/>
        <end position="390"/>
    </location>
</feature>
<dbReference type="InterPro" id="IPR032876">
    <property type="entry name" value="J_dom"/>
</dbReference>
<evidence type="ECO:0000313" key="3">
    <source>
        <dbReference type="EMBL" id="BBD96827.1"/>
    </source>
</evidence>
<dbReference type="InterPro" id="IPR056490">
    <property type="entry name" value="Rcc01698_C"/>
</dbReference>